<dbReference type="EMBL" id="BBNU01000005">
    <property type="protein sequence ID" value="GAL79262.1"/>
    <property type="molecule type" value="Genomic_DNA"/>
</dbReference>
<dbReference type="Proteomes" id="UP000029643">
    <property type="component" value="Unassembled WGS sequence"/>
</dbReference>
<comment type="caution">
    <text evidence="2">The sequence shown here is derived from an EMBL/GenBank/DDBJ whole genome shotgun (WGS) entry which is preliminary data.</text>
</comment>
<dbReference type="GO" id="GO:0016757">
    <property type="term" value="F:glycosyltransferase activity"/>
    <property type="evidence" value="ECO:0007669"/>
    <property type="project" value="UniProtKB-KW"/>
</dbReference>
<dbReference type="InterPro" id="IPR005543">
    <property type="entry name" value="PASTA_dom"/>
</dbReference>
<dbReference type="CDD" id="cd06575">
    <property type="entry name" value="PASTA_Pbp2x-like_2"/>
    <property type="match status" value="1"/>
</dbReference>
<keyword evidence="2" id="KW-0808">Transferase</keyword>
<dbReference type="GO" id="GO:0051301">
    <property type="term" value="P:cell division"/>
    <property type="evidence" value="ECO:0007669"/>
    <property type="project" value="UniProtKB-KW"/>
</dbReference>
<name>A0A090X5B9_9FLAO</name>
<dbReference type="Gene3D" id="3.30.10.20">
    <property type="match status" value="1"/>
</dbReference>
<keyword evidence="2" id="KW-0132">Cell division</keyword>
<evidence type="ECO:0000313" key="3">
    <source>
        <dbReference type="Proteomes" id="UP000029643"/>
    </source>
</evidence>
<accession>A0A090X5B9</accession>
<keyword evidence="2" id="KW-0131">Cell cycle</keyword>
<sequence length="55" mass="5907">MPNVVGLPAMDALALLENMDVKVKVKLNGNGIVKEQSINKSTKLKNNQTVTLKAS</sequence>
<evidence type="ECO:0000313" key="2">
    <source>
        <dbReference type="EMBL" id="GAL79262.1"/>
    </source>
</evidence>
<dbReference type="PROSITE" id="PS51178">
    <property type="entry name" value="PASTA"/>
    <property type="match status" value="1"/>
</dbReference>
<organism evidence="2 3">
    <name type="scientific">Algibacter lectus</name>
    <dbReference type="NCBI Taxonomy" id="221126"/>
    <lineage>
        <taxon>Bacteria</taxon>
        <taxon>Pseudomonadati</taxon>
        <taxon>Bacteroidota</taxon>
        <taxon>Flavobacteriia</taxon>
        <taxon>Flavobacteriales</taxon>
        <taxon>Flavobacteriaceae</taxon>
        <taxon>Algibacter</taxon>
    </lineage>
</organism>
<dbReference type="EC" id="2.4.1.129" evidence="2"/>
<gene>
    <name evidence="2" type="ORF">JCM19274_4347</name>
</gene>
<proteinExistence type="predicted"/>
<keyword evidence="2" id="KW-0328">Glycosyltransferase</keyword>
<evidence type="ECO:0000259" key="1">
    <source>
        <dbReference type="PROSITE" id="PS51178"/>
    </source>
</evidence>
<dbReference type="SUPFAM" id="SSF54184">
    <property type="entry name" value="Penicillin-binding protein 2x (pbp-2x), c-terminal domain"/>
    <property type="match status" value="1"/>
</dbReference>
<protein>
    <submittedName>
        <fullName evidence="2">Cell division protein FtsI</fullName>
        <ecNumber evidence="2">2.4.1.129</ecNumber>
    </submittedName>
</protein>
<dbReference type="Pfam" id="PF03793">
    <property type="entry name" value="PASTA"/>
    <property type="match status" value="1"/>
</dbReference>
<dbReference type="AlphaFoldDB" id="A0A090X5B9"/>
<reference evidence="2" key="1">
    <citation type="journal article" date="2014" name="Genome Announc.">
        <title>Draft Genome Sequences of Marine Flavobacterium Algibacter lectus Strains SS8 and NR4.</title>
        <authorList>
            <person name="Takatani N."/>
            <person name="Nakanishi M."/>
            <person name="Meirelles P."/>
            <person name="Mino S."/>
            <person name="Suda W."/>
            <person name="Oshima K."/>
            <person name="Hattori M."/>
            <person name="Ohkuma M."/>
            <person name="Hosokawa M."/>
            <person name="Miyashita K."/>
            <person name="Thompson F.L."/>
            <person name="Niwa A."/>
            <person name="Sawabe T."/>
            <person name="Sawabe T."/>
        </authorList>
    </citation>
    <scope>NUCLEOTIDE SEQUENCE [LARGE SCALE GENOMIC DNA]</scope>
    <source>
        <strain evidence="2">JCM 19274</strain>
    </source>
</reference>
<feature type="domain" description="PASTA" evidence="1">
    <location>
        <begin position="1"/>
        <end position="55"/>
    </location>
</feature>